<dbReference type="EMBL" id="CP039351">
    <property type="protein sequence ID" value="QCE00072.1"/>
    <property type="molecule type" value="Genomic_DNA"/>
</dbReference>
<reference evidence="2 3" key="1">
    <citation type="submission" date="2019-04" db="EMBL/GenBank/DDBJ databases">
        <title>An improved genome assembly and genetic linkage map for asparagus bean, Vigna unguiculata ssp. sesquipedialis.</title>
        <authorList>
            <person name="Xia Q."/>
            <person name="Zhang R."/>
            <person name="Dong Y."/>
        </authorList>
    </citation>
    <scope>NUCLEOTIDE SEQUENCE [LARGE SCALE GENOMIC DNA]</scope>
    <source>
        <tissue evidence="2">Leaf</tissue>
    </source>
</reference>
<organism evidence="2 3">
    <name type="scientific">Vigna unguiculata</name>
    <name type="common">Cowpea</name>
    <dbReference type="NCBI Taxonomy" id="3917"/>
    <lineage>
        <taxon>Eukaryota</taxon>
        <taxon>Viridiplantae</taxon>
        <taxon>Streptophyta</taxon>
        <taxon>Embryophyta</taxon>
        <taxon>Tracheophyta</taxon>
        <taxon>Spermatophyta</taxon>
        <taxon>Magnoliopsida</taxon>
        <taxon>eudicotyledons</taxon>
        <taxon>Gunneridae</taxon>
        <taxon>Pentapetalae</taxon>
        <taxon>rosids</taxon>
        <taxon>fabids</taxon>
        <taxon>Fabales</taxon>
        <taxon>Fabaceae</taxon>
        <taxon>Papilionoideae</taxon>
        <taxon>50 kb inversion clade</taxon>
        <taxon>NPAAA clade</taxon>
        <taxon>indigoferoid/millettioid clade</taxon>
        <taxon>Phaseoleae</taxon>
        <taxon>Vigna</taxon>
    </lineage>
</organism>
<gene>
    <name evidence="2" type="ORF">DEO72_LG7g1358</name>
</gene>
<keyword evidence="3" id="KW-1185">Reference proteome</keyword>
<dbReference type="Proteomes" id="UP000501690">
    <property type="component" value="Linkage Group LG7"/>
</dbReference>
<feature type="region of interest" description="Disordered" evidence="1">
    <location>
        <begin position="25"/>
        <end position="63"/>
    </location>
</feature>
<evidence type="ECO:0000256" key="1">
    <source>
        <dbReference type="SAM" id="MobiDB-lite"/>
    </source>
</evidence>
<evidence type="ECO:0000313" key="3">
    <source>
        <dbReference type="Proteomes" id="UP000501690"/>
    </source>
</evidence>
<accession>A0A4D6MHP6</accession>
<proteinExistence type="predicted"/>
<evidence type="ECO:0000313" key="2">
    <source>
        <dbReference type="EMBL" id="QCE00072.1"/>
    </source>
</evidence>
<dbReference type="AlphaFoldDB" id="A0A4D6MHP6"/>
<name>A0A4D6MHP6_VIGUN</name>
<sequence length="92" mass="9947">MAKLLAHRSLADHEDLAHLGFKLAKRSDKPSLPNVRAPQLQGTNGRTGVGEASDGLKNSGAEPQQRCVWRLQLKARTKVLKGVGDPRVLGQT</sequence>
<protein>
    <submittedName>
        <fullName evidence="2">Uncharacterized protein</fullName>
    </submittedName>
</protein>